<dbReference type="AlphaFoldDB" id="A0A382G6K9"/>
<feature type="domain" description="Sulfatase N-terminal" evidence="2">
    <location>
        <begin position="24"/>
        <end position="62"/>
    </location>
</feature>
<dbReference type="InterPro" id="IPR050738">
    <property type="entry name" value="Sulfatase"/>
</dbReference>
<proteinExistence type="inferred from homology"/>
<dbReference type="PANTHER" id="PTHR42693">
    <property type="entry name" value="ARYLSULFATASE FAMILY MEMBER"/>
    <property type="match status" value="1"/>
</dbReference>
<dbReference type="EMBL" id="UINC01053870">
    <property type="protein sequence ID" value="SVB70916.1"/>
    <property type="molecule type" value="Genomic_DNA"/>
</dbReference>
<protein>
    <recommendedName>
        <fullName evidence="2">Sulfatase N-terminal domain-containing protein</fullName>
    </recommendedName>
</protein>
<name>A0A382G6K9_9ZZZZ</name>
<evidence type="ECO:0000256" key="1">
    <source>
        <dbReference type="ARBA" id="ARBA00008779"/>
    </source>
</evidence>
<dbReference type="GO" id="GO:0004065">
    <property type="term" value="F:arylsulfatase activity"/>
    <property type="evidence" value="ECO:0007669"/>
    <property type="project" value="TreeGrafter"/>
</dbReference>
<dbReference type="PANTHER" id="PTHR42693:SF33">
    <property type="entry name" value="ARYLSULFATASE"/>
    <property type="match status" value="1"/>
</dbReference>
<evidence type="ECO:0000259" key="2">
    <source>
        <dbReference type="Pfam" id="PF00884"/>
    </source>
</evidence>
<organism evidence="3">
    <name type="scientific">marine metagenome</name>
    <dbReference type="NCBI Taxonomy" id="408172"/>
    <lineage>
        <taxon>unclassified sequences</taxon>
        <taxon>metagenomes</taxon>
        <taxon>ecological metagenomes</taxon>
    </lineage>
</organism>
<dbReference type="InterPro" id="IPR000917">
    <property type="entry name" value="Sulfatase_N"/>
</dbReference>
<dbReference type="Gene3D" id="3.40.720.10">
    <property type="entry name" value="Alkaline Phosphatase, subunit A"/>
    <property type="match status" value="1"/>
</dbReference>
<dbReference type="PROSITE" id="PS51257">
    <property type="entry name" value="PROKAR_LIPOPROTEIN"/>
    <property type="match status" value="1"/>
</dbReference>
<dbReference type="Pfam" id="PF00884">
    <property type="entry name" value="Sulfatase"/>
    <property type="match status" value="1"/>
</dbReference>
<feature type="non-terminal residue" evidence="3">
    <location>
        <position position="62"/>
    </location>
</feature>
<dbReference type="InterPro" id="IPR017850">
    <property type="entry name" value="Alkaline_phosphatase_core_sf"/>
</dbReference>
<evidence type="ECO:0000313" key="3">
    <source>
        <dbReference type="EMBL" id="SVB70916.1"/>
    </source>
</evidence>
<accession>A0A382G6K9</accession>
<reference evidence="3" key="1">
    <citation type="submission" date="2018-05" db="EMBL/GenBank/DDBJ databases">
        <authorList>
            <person name="Lanie J.A."/>
            <person name="Ng W.-L."/>
            <person name="Kazmierczak K.M."/>
            <person name="Andrzejewski T.M."/>
            <person name="Davidsen T.M."/>
            <person name="Wayne K.J."/>
            <person name="Tettelin H."/>
            <person name="Glass J.I."/>
            <person name="Rusch D."/>
            <person name="Podicherti R."/>
            <person name="Tsui H.-C.T."/>
            <person name="Winkler M.E."/>
        </authorList>
    </citation>
    <scope>NUCLEOTIDE SEQUENCE</scope>
</reference>
<gene>
    <name evidence="3" type="ORF">METZ01_LOCUS223770</name>
</gene>
<dbReference type="SUPFAM" id="SSF53649">
    <property type="entry name" value="Alkaline phosphatase-like"/>
    <property type="match status" value="1"/>
</dbReference>
<feature type="non-terminal residue" evidence="3">
    <location>
        <position position="1"/>
    </location>
</feature>
<comment type="similarity">
    <text evidence="1">Belongs to the sulfatase family.</text>
</comment>
<sequence>MNRSLFSWLFVFCSCTFPTSPEKPNIIVIMADDLGYGDVGAYGAKPENVKTPNIDQLANKGL</sequence>